<evidence type="ECO:0000313" key="1">
    <source>
        <dbReference type="EMBL" id="PWN96573.1"/>
    </source>
</evidence>
<dbReference type="RefSeq" id="XP_025596852.1">
    <property type="nucleotide sequence ID" value="XM_025745395.1"/>
</dbReference>
<proteinExistence type="predicted"/>
<evidence type="ECO:0000313" key="2">
    <source>
        <dbReference type="Proteomes" id="UP000245946"/>
    </source>
</evidence>
<name>A0A316Z8T0_9BASI</name>
<gene>
    <name evidence="1" type="ORF">FA09DRAFT_361738</name>
</gene>
<keyword evidence="2" id="KW-1185">Reference proteome</keyword>
<accession>A0A316Z8T0</accession>
<reference evidence="1 2" key="1">
    <citation type="journal article" date="2018" name="Mol. Biol. Evol.">
        <title>Broad Genomic Sampling Reveals a Smut Pathogenic Ancestry of the Fungal Clade Ustilaginomycotina.</title>
        <authorList>
            <person name="Kijpornyongpan T."/>
            <person name="Mondo S.J."/>
            <person name="Barry K."/>
            <person name="Sandor L."/>
            <person name="Lee J."/>
            <person name="Lipzen A."/>
            <person name="Pangilinan J."/>
            <person name="LaButti K."/>
            <person name="Hainaut M."/>
            <person name="Henrissat B."/>
            <person name="Grigoriev I.V."/>
            <person name="Spatafora J.W."/>
            <person name="Aime M.C."/>
        </authorList>
    </citation>
    <scope>NUCLEOTIDE SEQUENCE [LARGE SCALE GENOMIC DNA]</scope>
    <source>
        <strain evidence="1 2">MCA 4186</strain>
    </source>
</reference>
<organism evidence="1 2">
    <name type="scientific">Tilletiopsis washingtonensis</name>
    <dbReference type="NCBI Taxonomy" id="58919"/>
    <lineage>
        <taxon>Eukaryota</taxon>
        <taxon>Fungi</taxon>
        <taxon>Dikarya</taxon>
        <taxon>Basidiomycota</taxon>
        <taxon>Ustilaginomycotina</taxon>
        <taxon>Exobasidiomycetes</taxon>
        <taxon>Entylomatales</taxon>
        <taxon>Entylomatales incertae sedis</taxon>
        <taxon>Tilletiopsis</taxon>
    </lineage>
</organism>
<sequence length="355" mass="38649">MPPTYSAWLGVYVDPLHLLASARTHNAISDALHVLRLVAVRSGAMRTQRQELSGIFALPLELLQEIESRLFDVAYIDFHPCRAILDDHAGTSVPPCSRCTKKAIAQRKTKAPVDTRVRQCALCSARKAEGLHGISSELIEAHCAVERSEFGIFHYSDDCEGCDGCGSTCSRTEVRGLMRLAHFEFLSGHKAKPEWKDISKALSTWALSIVSTPYSHYDDETEPDPPCHFGIGQLAAWGVGVGLKHGKTRSHSSEFTASATAVFDVEVSLEAHHAIADACAAMARGLRLPLRADPRGSAGPSKFPFVEDDRETTALTLDLPVPSPARDGKVLFNGPPPPVRAAVHFEAERDLSMYA</sequence>
<dbReference type="AlphaFoldDB" id="A0A316Z8T0"/>
<dbReference type="Proteomes" id="UP000245946">
    <property type="component" value="Unassembled WGS sequence"/>
</dbReference>
<protein>
    <submittedName>
        <fullName evidence="1">Uncharacterized protein</fullName>
    </submittedName>
</protein>
<dbReference type="EMBL" id="KZ819298">
    <property type="protein sequence ID" value="PWN96573.1"/>
    <property type="molecule type" value="Genomic_DNA"/>
</dbReference>
<dbReference type="GeneID" id="37272939"/>